<dbReference type="SMART" id="SM00060">
    <property type="entry name" value="FN3"/>
    <property type="match status" value="5"/>
</dbReference>
<feature type="domain" description="Ig-like" evidence="8">
    <location>
        <begin position="1635"/>
        <end position="1701"/>
    </location>
</feature>
<feature type="domain" description="Ig-like" evidence="8">
    <location>
        <begin position="686"/>
        <end position="772"/>
    </location>
</feature>
<protein>
    <submittedName>
        <fullName evidence="10">Uncharacterized protein</fullName>
    </submittedName>
</protein>
<feature type="domain" description="Ig-like" evidence="8">
    <location>
        <begin position="222"/>
        <end position="307"/>
    </location>
</feature>
<accession>A0AAE0QKP9</accession>
<dbReference type="Pfam" id="PF07679">
    <property type="entry name" value="I-set"/>
    <property type="match status" value="1"/>
</dbReference>
<sequence>MKTQCIISTGLEITDPGQVAYRENRISEVVEHEVTLECGPTLPDVYIWSFTKPGTEKLRAVVYNFGKGPKLQQLAQDLGDLTIINNSASLFTRKLLLAADGLYTCQALYDSTAGARLYYYYIHLRVLVPVSSPHIQLSDPSAVEGSSFWMRCDLENGTEPIHYIWEQEKRSGHVSILAETNSSLVIITSVNRNHTGWFRCQARNEVNQQCSDQIWLDVLYGPDMPQINASSYSVTEGGYSALENGYISLDCQATSKPPSQYVWFYNNSEIYSGPQLTITNILRVHAGNYTCLAQNTFINKHAQKTITLTVYYPPDGVPSCSIFSRNNYTDLALFCSWEGGSPPATLNWRPYVNGQNSTGIANVTLIQPGPAMANNSVFTCYGSHVALNSTRTCSTRTWLPYGDPQCSANSSLNNEYLILSCSWEGGVPRALVWWASSSGDIQGLPEENSNILVLPSSATYNGKTFVCHAKHPLIKESKKCVIILERPVLMPQQSVVSVFEGNDILLTCMLSKTYPPVTKIMWYNNLKQNVGDKPKKYIVQQAGTWTNLTVRETDSKLDSGQYLCSASNALGRMEVSILLLVMRYPTPPNVTISKIIYNGRQKTDVSVEWLVQAHGDVTGFFIERQKLTVPIERSGIVPVWEKVTENLEPSTRSYQITNLDPSTNYAFRVTPVNRRTIGYPSEIKSPVSTPVSKPYILLSDLSPVEGASVWMHCSLNDGTDPIQYTWEHEGRSGLVTILAESDSSLINITVVTRNHTGWFRCLAKNEVNQQQSERLWLDVIFGPDVPQIDVTPYSVTDRGYSALEKETVSLLCQASSNPPSQYVWFYNNSQVYTGPQLTITKILRMHTGYYACLAQNTYLNTRSKKTITLTVYYPPDGSPACSILPVNNYTDLALSCSWKGGYPSPTLNWSPYVNGNNREDITNITWIQPGPETANNSVFICYGSHVALNVAQTCVTKTWFPYGEPKCSAYATRNKEYLMLSCSWEAGFPRALLWWASNSGDIQGTSEENSNILVLRSSATYSGKAFVCHAKHPLLKETKQCMLKLEAPVLMTQRSVVSVYEGNDVQLTCILSKNYPVVTDITWYNNLKQNVGETPKKYVLEQAAAWFNLTVRETDSNMDSGQYWCSAANAVGGAEIPVLLLVMRYPMPPNVTINKIIYSSQQRTDVMLEWLVQSNGDLTGFFIERQRLPVGKSDVVPVWQKVVVDLDPSTRSYQITNLDPSGKYAFRVTAVNHRTTGHPSEVKSPANPHFKAYPAVIAAAIGGMLLATLSTVLLFIFVLRNRNHSPRLHDVIFGRHNSQSRENINFPEDEVVGRAEDDGGRGETMPGLEITDPGQVLYKENRISGVVENEVTLKCGPTLPDVYIWSFTKPGTETIRAVVYNFGKGPKLQQLAQDLGDLIVISNSTSLYIEKLPLAAEGLYTCQALYDTAEGAKLYYYYMYLRVLVPVSKPYILQSNSSAVEGLSFWMHCTLENGTEPIHYIWEQENRSGQVSILAESNSNLLNMTLVTRNHTGWFWCMARNEVNEQRSDRIWLDILYGPDLPQIDGTRYSVTSEGYSVLEKRNISLMCQASSNPPSQYTWFYNNSEIYSGPQLSITSILRADTGYYACLAQNTYLNTRSKKTIILTVYYPPDGVPSCSIFPVKNYTDLALFCSWKGGYPPATLKWSPYVNGENGQGVINVTQLQPGLETANNSVYTCYGSHVALNFSRNCNTRTWLPYGEPQCSANSSRSNEHLVLSCSWEGGYPQALLWWDPSSGEMQGTSKEATNHLVLNSNATYNGKTFVCHAKHPLIKESKQCVIKLETPVLKTQSSVVSVYEGNDVQLTCNLSKSYPPITEITWYNNSKQNVDETPRKYVLKQDGAWFNLTVKETDSNMDSGQYWCSAANAIGGAEIPISLLVMRYPMPPNVTISKLIYSGRQKTDVNMTWQIQMDANLTGFFIEYQKLPVPVERSDIAPLWQTLAENLEPSTRSYQITNLDPTSKYVFRVTAVNHRTVGNPAEVMSPESVPVSKPYIILSDSSPLEGTSVWIRCVLDNGTDPIYFLWEQESRSGLVTVLAESISSLINITWVTRNHSGWLRCLARNEVNEQRSDRIWLDVIYGPDVPQIHAVGYSNMGFTVLEKGNVSLMCQAFSNPPSQYVWFYNNSQVYTGPQLTITKIIRMQSGNYTCLAQNTYLNTLSEKTITLTVYYPPDGFPLCTMFPANNYSDLALYCSWDGGFPSASLNWSPYVNVNGDKKEVTNNITQIQPGSDTANNSVFTCYGSHVALNSTQSCSTRTWLPYGEPRCSANSSRNNENLILSCSWDGGFPRALLWWASSSGEMQGTFELETNTLILHSSANYSGKTFVCHAKHPLAKEGKQCTLELEAPVLMTQHSVVSVFEGTDALLTCILSKNYPVVPEITWYNNTKQKLGDNARKYIIQQANGWSLTVRQTDGMVDSGQYWCSATNAVGAAKIPVMLLVIMPVSKPAILLSDSSPVEGTSLSMRCVVEKGTEPINYTWEQESQTGLITTLAKENSSVVSFNRVTRNHTGWFRCLARNEVNQQRSDRIWLNVLFGPDLPQIDITAYSVTDHGYTALENGNISLMCQASSNPPSQYVWFYNNSQVYVGSQYTITKILRMQAGYYACLAQNANLNTRSKKTVTIIVYYPPDGAPSCSVFPVNNYTDLALVCFWVGGYPPPNLTWSPYVNGDNPQGPTNITRILPGSETSNNSVFTCYGTHIAQKVPQSCSTRTWLPYGEPQCFAYATRNNEYLMLSCSWEGGVPRALLWWVSSLGDIQGSSEENSNILVLPAHNITFIFTLICLPEAPVLMTQRSVVSVYEGNDVQLTCILSKNYPAVTEITWYNNLKKDVGETPKKYILQQGATWFNLTVRETDSMVDSGQYWCTATNAVGGAEIPVSLMVKRYPMPPNVTISKIIYSSQQRTDVMLEWLVQSNGDLTGFFIERQRLPVGKSDVVPVWQKVVVDLDPSARSYQITNLDPSGKYAFRVTAVNHRTTGHPSEVKSPANPPFKAYPAVIGAAIGGMIVATLSTVLLFIYVLRNRNNLPRECQCLEIVDPGQVIYRETRTNGVVDKGVILECGPTLPDVYIWSFTKPGTDTIRAVVYNFGKGPKLQQLAKDLGDLNIISNSASISIAKLPLAAEGLYTCQALYDTAEGAKLYYYYVYLRVLVPVSKPFILLSDSSPIEGASVWMRCGLENGTGPVHYVWEQENHSGQVNILAESDSNLINITSVSRNHTGWFRCMARNEVNQQSGDRIWLDVIFGPDLPQIDVTPYSVTDRGYSALEKETVSLLCQASSNPPSQYVWFYNNSQVYTGPQLTITKILRMHTGYYACLAQNTYLNTRSKKTITLTVYYPPDGVPSCSIFPTNNYNDLALICSWEGGYPPATLNWSPYVNGDNSQGVSNITRIQPGPETNNNSVFTCYGSHVARSFPQSCSTRTWLPNQEPQCFAYATRNNEYLMLSCSWEGGFPRALLWWASSSGDIQGTSEENSNILVLRSSATYSGKAFVCYAKHPLVKEREAVCVKIGGTPKKYVLQQAAAWSNLTVRETDGMVDGGQYWCSATNAVGGAEIPILLVVLRYPMPPNITISKIMYSSRQRTDVNMEWLILSDDDYTGFFIERQNLPFPLWQKVAGDLDPSARSFQITNLDPSGTYAFRITAVNHRTIGHPSEVKSPALPGFNAYPAVIGAAIGGMLVATIATVLLFMYVVRNRNNNPRKYFIYGVTHRQNSQSRENINSPEDEVGEVSEADGAVGETSQGPSVVLPRPTATPTNLPPGDEPVNVTITVMASS</sequence>
<dbReference type="SUPFAM" id="SSF48726">
    <property type="entry name" value="Immunoglobulin"/>
    <property type="match status" value="20"/>
</dbReference>
<evidence type="ECO:0000313" key="11">
    <source>
        <dbReference type="Proteomes" id="UP001274896"/>
    </source>
</evidence>
<feature type="domain" description="Fibronectin type-III" evidence="9">
    <location>
        <begin position="2903"/>
        <end position="3006"/>
    </location>
</feature>
<feature type="domain" description="Fibronectin type-III" evidence="9">
    <location>
        <begin position="586"/>
        <end position="692"/>
    </location>
</feature>
<keyword evidence="7" id="KW-0812">Transmembrane</keyword>
<dbReference type="Pfam" id="PF13927">
    <property type="entry name" value="Ig_3"/>
    <property type="match status" value="13"/>
</dbReference>
<dbReference type="InterPro" id="IPR052598">
    <property type="entry name" value="IgSF_CEA-related"/>
</dbReference>
<dbReference type="CDD" id="cd00096">
    <property type="entry name" value="Ig"/>
    <property type="match status" value="1"/>
</dbReference>
<dbReference type="SMART" id="SM00408">
    <property type="entry name" value="IGc2"/>
    <property type="match status" value="17"/>
</dbReference>
<feature type="domain" description="Ig-like" evidence="8">
    <location>
        <begin position="3166"/>
        <end position="3241"/>
    </location>
</feature>
<dbReference type="Pfam" id="PF00041">
    <property type="entry name" value="fn3"/>
    <property type="match status" value="5"/>
</dbReference>
<feature type="domain" description="Ig-like" evidence="8">
    <location>
        <begin position="2282"/>
        <end position="2363"/>
    </location>
</feature>
<feature type="domain" description="Ig-like" evidence="8">
    <location>
        <begin position="786"/>
        <end position="868"/>
    </location>
</feature>
<feature type="domain" description="Ig-like" evidence="8">
    <location>
        <begin position="133"/>
        <end position="211"/>
    </location>
</feature>
<organism evidence="10 11">
    <name type="scientific">Hemibagrus guttatus</name>
    <dbReference type="NCBI Taxonomy" id="175788"/>
    <lineage>
        <taxon>Eukaryota</taxon>
        <taxon>Metazoa</taxon>
        <taxon>Chordata</taxon>
        <taxon>Craniata</taxon>
        <taxon>Vertebrata</taxon>
        <taxon>Euteleostomi</taxon>
        <taxon>Actinopterygii</taxon>
        <taxon>Neopterygii</taxon>
        <taxon>Teleostei</taxon>
        <taxon>Ostariophysi</taxon>
        <taxon>Siluriformes</taxon>
        <taxon>Bagridae</taxon>
        <taxon>Hemibagrus</taxon>
    </lineage>
</organism>
<dbReference type="CDD" id="cd00063">
    <property type="entry name" value="FN3"/>
    <property type="match status" value="5"/>
</dbReference>
<keyword evidence="1" id="KW-0732">Signal</keyword>
<feature type="domain" description="Ig-like" evidence="8">
    <location>
        <begin position="1539"/>
        <end position="1624"/>
    </location>
</feature>
<feature type="domain" description="Ig-like" evidence="8">
    <location>
        <begin position="3262"/>
        <end position="3344"/>
    </location>
</feature>
<feature type="domain" description="Ig-like" evidence="8">
    <location>
        <begin position="1804"/>
        <end position="1895"/>
    </location>
</feature>
<reference evidence="10" key="1">
    <citation type="submission" date="2023-06" db="EMBL/GenBank/DDBJ databases">
        <title>Male Hemibagrus guttatus genome.</title>
        <authorList>
            <person name="Bian C."/>
        </authorList>
    </citation>
    <scope>NUCLEOTIDE SEQUENCE</scope>
    <source>
        <strain evidence="10">Male_cb2023</strain>
        <tissue evidence="10">Muscle</tissue>
    </source>
</reference>
<feature type="domain" description="Ig-like" evidence="8">
    <location>
        <begin position="1450"/>
        <end position="1528"/>
    </location>
</feature>
<feature type="domain" description="Ig-like" evidence="8">
    <location>
        <begin position="487"/>
        <end position="576"/>
    </location>
</feature>
<dbReference type="InterPro" id="IPR007110">
    <property type="entry name" value="Ig-like_dom"/>
</dbReference>
<feature type="domain" description="Ig-like" evidence="8">
    <location>
        <begin position="2804"/>
        <end position="2897"/>
    </location>
</feature>
<feature type="domain" description="Fibronectin type-III" evidence="9">
    <location>
        <begin position="1908"/>
        <end position="2008"/>
    </location>
</feature>
<dbReference type="PANTHER" id="PTHR44337">
    <property type="entry name" value="CARCINOEMBRYONIC ANTIGEN-RELATED CELL ADHESION MOLECULE 8"/>
    <property type="match status" value="1"/>
</dbReference>
<feature type="domain" description="Ig-like" evidence="8">
    <location>
        <begin position="2465"/>
        <end position="2543"/>
    </location>
</feature>
<feature type="domain" description="Ig-like" evidence="8">
    <location>
        <begin position="2003"/>
        <end position="2089"/>
    </location>
</feature>
<feature type="domain" description="Ig-like" evidence="8">
    <location>
        <begin position="1048"/>
        <end position="1141"/>
    </location>
</feature>
<dbReference type="InterPro" id="IPR036116">
    <property type="entry name" value="FN3_sf"/>
</dbReference>
<feature type="region of interest" description="Disordered" evidence="6">
    <location>
        <begin position="3724"/>
        <end position="3776"/>
    </location>
</feature>
<dbReference type="InterPro" id="IPR013098">
    <property type="entry name" value="Ig_I-set"/>
</dbReference>
<keyword evidence="2" id="KW-0677">Repeat</keyword>
<dbReference type="InterPro" id="IPR036179">
    <property type="entry name" value="Ig-like_dom_sf"/>
</dbReference>
<dbReference type="Proteomes" id="UP001274896">
    <property type="component" value="Unassembled WGS sequence"/>
</dbReference>
<dbReference type="Gene3D" id="2.60.40.10">
    <property type="entry name" value="Immunoglobulins"/>
    <property type="match status" value="24"/>
</dbReference>
<evidence type="ECO:0000256" key="7">
    <source>
        <dbReference type="SAM" id="Phobius"/>
    </source>
</evidence>
<feature type="domain" description="Ig-like" evidence="8">
    <location>
        <begin position="1721"/>
        <end position="1788"/>
    </location>
</feature>
<gene>
    <name evidence="10" type="ORF">QTP70_016736</name>
</gene>
<keyword evidence="7" id="KW-0472">Membrane</keyword>
<feature type="domain" description="Ig-like" evidence="8">
    <location>
        <begin position="2103"/>
        <end position="2183"/>
    </location>
</feature>
<keyword evidence="7" id="KW-1133">Transmembrane helix</keyword>
<evidence type="ECO:0000256" key="4">
    <source>
        <dbReference type="ARBA" id="ARBA00023180"/>
    </source>
</evidence>
<feature type="domain" description="Ig-like" evidence="8">
    <location>
        <begin position="2557"/>
        <end position="2639"/>
    </location>
</feature>
<keyword evidence="3" id="KW-1015">Disulfide bond</keyword>
<evidence type="ECO:0000313" key="10">
    <source>
        <dbReference type="EMBL" id="KAK3523927.1"/>
    </source>
</evidence>
<feature type="domain" description="Fibronectin type-III" evidence="9">
    <location>
        <begin position="3577"/>
        <end position="3674"/>
    </location>
</feature>
<dbReference type="PANTHER" id="PTHR44337:SF23">
    <property type="entry name" value="V-SET AND IMMUNOGLOBULIN DOMAIN CONTAINING 10 LIKE 2"/>
    <property type="match status" value="1"/>
</dbReference>
<dbReference type="InterPro" id="IPR003961">
    <property type="entry name" value="FN3_dom"/>
</dbReference>
<evidence type="ECO:0000259" key="8">
    <source>
        <dbReference type="PROSITE" id="PS50835"/>
    </source>
</evidence>
<feature type="domain" description="Fibronectin type-III" evidence="9">
    <location>
        <begin position="1147"/>
        <end position="1255"/>
    </location>
</feature>
<dbReference type="InterPro" id="IPR003598">
    <property type="entry name" value="Ig_sub2"/>
</dbReference>
<dbReference type="EMBL" id="JAUCMX010000014">
    <property type="protein sequence ID" value="KAK3523927.1"/>
    <property type="molecule type" value="Genomic_DNA"/>
</dbReference>
<evidence type="ECO:0000256" key="1">
    <source>
        <dbReference type="ARBA" id="ARBA00022729"/>
    </source>
</evidence>
<dbReference type="SMART" id="SM00409">
    <property type="entry name" value="IG"/>
    <property type="match status" value="21"/>
</dbReference>
<feature type="domain" description="Ig-like" evidence="8">
    <location>
        <begin position="2365"/>
        <end position="2453"/>
    </location>
</feature>
<name>A0AAE0QKP9_9TELE</name>
<keyword evidence="11" id="KW-1185">Reference proteome</keyword>
<keyword evidence="5" id="KW-0393">Immunoglobulin domain</keyword>
<comment type="caution">
    <text evidence="10">The sequence shown here is derived from an EMBL/GenBank/DDBJ whole genome shotgun (WGS) entry which is preliminary data.</text>
</comment>
<evidence type="ECO:0000256" key="5">
    <source>
        <dbReference type="ARBA" id="ARBA00023319"/>
    </source>
</evidence>
<feature type="domain" description="Ig-like" evidence="8">
    <location>
        <begin position="404"/>
        <end position="471"/>
    </location>
</feature>
<evidence type="ECO:0000259" key="9">
    <source>
        <dbReference type="PROSITE" id="PS50853"/>
    </source>
</evidence>
<feature type="domain" description="Ig-like" evidence="8">
    <location>
        <begin position="3441"/>
        <end position="3571"/>
    </location>
</feature>
<keyword evidence="4" id="KW-0325">Glycoprotein</keyword>
<dbReference type="PROSITE" id="PS50835">
    <property type="entry name" value="IG_LIKE"/>
    <property type="match status" value="22"/>
</dbReference>
<evidence type="ECO:0000256" key="6">
    <source>
        <dbReference type="SAM" id="MobiDB-lite"/>
    </source>
</evidence>
<dbReference type="PROSITE" id="PS50853">
    <property type="entry name" value="FN3"/>
    <property type="match status" value="5"/>
</dbReference>
<proteinExistence type="predicted"/>
<feature type="compositionally biased region" description="Acidic residues" evidence="6">
    <location>
        <begin position="3733"/>
        <end position="3742"/>
    </location>
</feature>
<evidence type="ECO:0000256" key="3">
    <source>
        <dbReference type="ARBA" id="ARBA00023157"/>
    </source>
</evidence>
<dbReference type="InterPro" id="IPR013783">
    <property type="entry name" value="Ig-like_fold"/>
</dbReference>
<feature type="transmembrane region" description="Helical" evidence="7">
    <location>
        <begin position="3676"/>
        <end position="3703"/>
    </location>
</feature>
<dbReference type="InterPro" id="IPR003599">
    <property type="entry name" value="Ig_sub"/>
</dbReference>
<dbReference type="SUPFAM" id="SSF49265">
    <property type="entry name" value="Fibronectin type III"/>
    <property type="match status" value="4"/>
</dbReference>
<evidence type="ECO:0000256" key="2">
    <source>
        <dbReference type="ARBA" id="ARBA00022737"/>
    </source>
</evidence>